<sequence>MARQMPITVLYRESGSGCDEIPMRVGTGAPREDAGYNAFELFLPPGKTVATVSDLVGAFPLGPSYHLDVLRPDGIFESVRDLDLGSPVPFAGGNIITCRVFRLACPPGYASGGTGKMLPSAGGGGGGGGGGNVVKDLKKNAGKATKGLFGLVSGAVQRTAEYLTHQEMTVGVYKVQIVREMAEGGFSTVYLVRDARTREHLALKRMLCQERDSTEAAHREVQVLRAVAHRNVIALLDQVSMPSKTHPGAREFLLLFPYYERGTVWDAIVKASENGPPWPYPEPSALRVFLDACCGVNAMHSHGYAHRDMKVSTRKEALLLEDEASVVCSAPYRPPELTTVEPGAVIDERVDVWALGCTLYAMAFGHSPFESPREGVMKLAILNGKFSFPRGRRGPLGQEYSTGFCELIGWMLTADPTSRPRCPEIIKRIQELITRR</sequence>
<dbReference type="Pfam" id="PF00069">
    <property type="entry name" value="Pkinase"/>
    <property type="match status" value="2"/>
</dbReference>
<keyword evidence="1" id="KW-0547">Nucleotide-binding</keyword>
<dbReference type="Proteomes" id="UP000002630">
    <property type="component" value="Unassembled WGS sequence"/>
</dbReference>
<dbReference type="AlphaFoldDB" id="D7G617"/>
<evidence type="ECO:0000259" key="2">
    <source>
        <dbReference type="PROSITE" id="PS50011"/>
    </source>
</evidence>
<dbReference type="PANTHER" id="PTHR22967:SF92">
    <property type="entry name" value="LD17053P"/>
    <property type="match status" value="1"/>
</dbReference>
<dbReference type="InParanoid" id="D7G617"/>
<dbReference type="InterPro" id="IPR011009">
    <property type="entry name" value="Kinase-like_dom_sf"/>
</dbReference>
<evidence type="ECO:0000313" key="3">
    <source>
        <dbReference type="EMBL" id="CBJ27426.1"/>
    </source>
</evidence>
<dbReference type="PROSITE" id="PS50011">
    <property type="entry name" value="PROTEIN_KINASE_DOM"/>
    <property type="match status" value="1"/>
</dbReference>
<dbReference type="SUPFAM" id="SSF56112">
    <property type="entry name" value="Protein kinase-like (PK-like)"/>
    <property type="match status" value="1"/>
</dbReference>
<dbReference type="PANTHER" id="PTHR22967">
    <property type="entry name" value="SERINE/THREONINE PROTEIN KINASE"/>
    <property type="match status" value="1"/>
</dbReference>
<accession>D7G617</accession>
<dbReference type="GO" id="GO:0005737">
    <property type="term" value="C:cytoplasm"/>
    <property type="evidence" value="ECO:0007669"/>
    <property type="project" value="TreeGrafter"/>
</dbReference>
<dbReference type="GO" id="GO:0005524">
    <property type="term" value="F:ATP binding"/>
    <property type="evidence" value="ECO:0007669"/>
    <property type="project" value="InterPro"/>
</dbReference>
<dbReference type="OrthoDB" id="248923at2759"/>
<evidence type="ECO:0000256" key="1">
    <source>
        <dbReference type="ARBA" id="ARBA00022741"/>
    </source>
</evidence>
<protein>
    <submittedName>
        <fullName evidence="3">S/T kinase 16</fullName>
    </submittedName>
</protein>
<dbReference type="GO" id="GO:0004674">
    <property type="term" value="F:protein serine/threonine kinase activity"/>
    <property type="evidence" value="ECO:0007669"/>
    <property type="project" value="TreeGrafter"/>
</dbReference>
<name>D7G617_ECTSI</name>
<feature type="domain" description="Protein kinase" evidence="2">
    <location>
        <begin position="175"/>
        <end position="433"/>
    </location>
</feature>
<gene>
    <name evidence="3" type="primary">PK</name>
    <name evidence="3" type="ORF">Esi_0071_0025</name>
</gene>
<dbReference type="Gene3D" id="1.10.510.10">
    <property type="entry name" value="Transferase(Phosphotransferase) domain 1"/>
    <property type="match status" value="2"/>
</dbReference>
<dbReference type="STRING" id="2880.D7G617"/>
<keyword evidence="3" id="KW-0418">Kinase</keyword>
<organism evidence="3 4">
    <name type="scientific">Ectocarpus siliculosus</name>
    <name type="common">Brown alga</name>
    <name type="synonym">Conferva siliculosa</name>
    <dbReference type="NCBI Taxonomy" id="2880"/>
    <lineage>
        <taxon>Eukaryota</taxon>
        <taxon>Sar</taxon>
        <taxon>Stramenopiles</taxon>
        <taxon>Ochrophyta</taxon>
        <taxon>PX clade</taxon>
        <taxon>Phaeophyceae</taxon>
        <taxon>Ectocarpales</taxon>
        <taxon>Ectocarpaceae</taxon>
        <taxon>Ectocarpus</taxon>
    </lineage>
</organism>
<keyword evidence="4" id="KW-1185">Reference proteome</keyword>
<reference evidence="3 4" key="1">
    <citation type="journal article" date="2010" name="Nature">
        <title>The Ectocarpus genome and the independent evolution of multicellularity in brown algae.</title>
        <authorList>
            <person name="Cock J.M."/>
            <person name="Sterck L."/>
            <person name="Rouze P."/>
            <person name="Scornet D."/>
            <person name="Allen A.E."/>
            <person name="Amoutzias G."/>
            <person name="Anthouard V."/>
            <person name="Artiguenave F."/>
            <person name="Aury J.M."/>
            <person name="Badger J.H."/>
            <person name="Beszteri B."/>
            <person name="Billiau K."/>
            <person name="Bonnet E."/>
            <person name="Bothwell J.H."/>
            <person name="Bowler C."/>
            <person name="Boyen C."/>
            <person name="Brownlee C."/>
            <person name="Carrano C.J."/>
            <person name="Charrier B."/>
            <person name="Cho G.Y."/>
            <person name="Coelho S.M."/>
            <person name="Collen J."/>
            <person name="Corre E."/>
            <person name="Da Silva C."/>
            <person name="Delage L."/>
            <person name="Delaroque N."/>
            <person name="Dittami S.M."/>
            <person name="Doulbeau S."/>
            <person name="Elias M."/>
            <person name="Farnham G."/>
            <person name="Gachon C.M."/>
            <person name="Gschloessl B."/>
            <person name="Heesch S."/>
            <person name="Jabbari K."/>
            <person name="Jubin C."/>
            <person name="Kawai H."/>
            <person name="Kimura K."/>
            <person name="Kloareg B."/>
            <person name="Kupper F.C."/>
            <person name="Lang D."/>
            <person name="Le Bail A."/>
            <person name="Leblanc C."/>
            <person name="Lerouge P."/>
            <person name="Lohr M."/>
            <person name="Lopez P.J."/>
            <person name="Martens C."/>
            <person name="Maumus F."/>
            <person name="Michel G."/>
            <person name="Miranda-Saavedra D."/>
            <person name="Morales J."/>
            <person name="Moreau H."/>
            <person name="Motomura T."/>
            <person name="Nagasato C."/>
            <person name="Napoli C.A."/>
            <person name="Nelson D.R."/>
            <person name="Nyvall-Collen P."/>
            <person name="Peters A.F."/>
            <person name="Pommier C."/>
            <person name="Potin P."/>
            <person name="Poulain J."/>
            <person name="Quesneville H."/>
            <person name="Read B."/>
            <person name="Rensing S.A."/>
            <person name="Ritter A."/>
            <person name="Rousvoal S."/>
            <person name="Samanta M."/>
            <person name="Samson G."/>
            <person name="Schroeder D.C."/>
            <person name="Segurens B."/>
            <person name="Strittmatter M."/>
            <person name="Tonon T."/>
            <person name="Tregear J.W."/>
            <person name="Valentin K."/>
            <person name="von Dassow P."/>
            <person name="Yamagishi T."/>
            <person name="Van de Peer Y."/>
            <person name="Wincker P."/>
        </authorList>
    </citation>
    <scope>NUCLEOTIDE SEQUENCE [LARGE SCALE GENOMIC DNA]</scope>
    <source>
        <strain evidence="4">Ec32 / CCAP1310/4</strain>
    </source>
</reference>
<evidence type="ECO:0000313" key="4">
    <source>
        <dbReference type="Proteomes" id="UP000002630"/>
    </source>
</evidence>
<dbReference type="InterPro" id="IPR000719">
    <property type="entry name" value="Prot_kinase_dom"/>
</dbReference>
<proteinExistence type="predicted"/>
<dbReference type="EMBL" id="FN649760">
    <property type="protein sequence ID" value="CBJ27426.1"/>
    <property type="molecule type" value="Genomic_DNA"/>
</dbReference>
<keyword evidence="3" id="KW-0808">Transferase</keyword>